<evidence type="ECO:0000313" key="1">
    <source>
        <dbReference type="EMBL" id="WBL36929.1"/>
    </source>
</evidence>
<reference evidence="1 2" key="1">
    <citation type="journal article" date="2023" name="ISME J.">
        <title>Thermophilic Dehalococcoidia with unusual traits shed light on an unexpected past.</title>
        <authorList>
            <person name="Palmer M."/>
            <person name="Covington J.K."/>
            <person name="Zhou E.M."/>
            <person name="Thomas S.C."/>
            <person name="Habib N."/>
            <person name="Seymour C.O."/>
            <person name="Lai D."/>
            <person name="Johnston J."/>
            <person name="Hashimi A."/>
            <person name="Jiao J.Y."/>
            <person name="Muok A.R."/>
            <person name="Liu L."/>
            <person name="Xian W.D."/>
            <person name="Zhi X.Y."/>
            <person name="Li M.M."/>
            <person name="Silva L.P."/>
            <person name="Bowen B.P."/>
            <person name="Louie K."/>
            <person name="Briegel A."/>
            <person name="Pett-Ridge J."/>
            <person name="Weber P.K."/>
            <person name="Tocheva E.I."/>
            <person name="Woyke T."/>
            <person name="Northen T.R."/>
            <person name="Mayali X."/>
            <person name="Li W.J."/>
            <person name="Hedlund B.P."/>
        </authorList>
    </citation>
    <scope>NUCLEOTIDE SEQUENCE [LARGE SCALE GENOMIC DNA]</scope>
    <source>
        <strain evidence="1 2">YIM 72310</strain>
    </source>
</reference>
<gene>
    <name evidence="1" type="ORF">O0235_05035</name>
</gene>
<dbReference type="EMBL" id="CP115149">
    <property type="protein sequence ID" value="WBL36929.1"/>
    <property type="molecule type" value="Genomic_DNA"/>
</dbReference>
<name>A0ABY7M8U7_9CHLR</name>
<proteinExistence type="predicted"/>
<keyword evidence="2" id="KW-1185">Reference proteome</keyword>
<dbReference type="RefSeq" id="WP_270057445.1">
    <property type="nucleotide sequence ID" value="NZ_CP115149.1"/>
</dbReference>
<dbReference type="Proteomes" id="UP001212803">
    <property type="component" value="Chromosome"/>
</dbReference>
<protein>
    <recommendedName>
        <fullName evidence="3">DUF1795 domain-containing protein</fullName>
    </recommendedName>
</protein>
<dbReference type="PROSITE" id="PS51257">
    <property type="entry name" value="PROKAR_LIPOPROTEIN"/>
    <property type="match status" value="1"/>
</dbReference>
<accession>A0ABY7M8U7</accession>
<evidence type="ECO:0008006" key="3">
    <source>
        <dbReference type="Google" id="ProtNLM"/>
    </source>
</evidence>
<evidence type="ECO:0000313" key="2">
    <source>
        <dbReference type="Proteomes" id="UP001212803"/>
    </source>
</evidence>
<sequence length="216" mass="22655">MRGFGIGALVAGAVLLAAGCGDGAARYPAGLADDAYDLEAMALQPADLPPGFEQQSPGEFENEAWASVFQTDDVEAKLRQLEAQGRQRNFVTLFGPQGLGPVLAVTAISTLYTDAAAAERSLREFACGLPIEANVQLEPLLVPKLGDGSNGFLERQFSEGAPTFVDATVCFRTGRVVHAIQATSVAGVEDVAFLIRLAERQLARVDAAFAAAERGG</sequence>
<organism evidence="1 2">
    <name type="scientific">Tepidiforma flava</name>
    <dbReference type="NCBI Taxonomy" id="3004094"/>
    <lineage>
        <taxon>Bacteria</taxon>
        <taxon>Bacillati</taxon>
        <taxon>Chloroflexota</taxon>
        <taxon>Tepidiformia</taxon>
        <taxon>Tepidiformales</taxon>
        <taxon>Tepidiformaceae</taxon>
        <taxon>Tepidiforma</taxon>
    </lineage>
</organism>